<name>A0A8K0CX55_IGNLU</name>
<protein>
    <recommendedName>
        <fullName evidence="4">Ankyrin repeat protein</fullName>
    </recommendedName>
</protein>
<reference evidence="2" key="1">
    <citation type="submission" date="2019-08" db="EMBL/GenBank/DDBJ databases">
        <title>The genome of the North American firefly Photinus pyralis.</title>
        <authorList>
            <consortium name="Photinus pyralis genome working group"/>
            <person name="Fallon T.R."/>
            <person name="Sander Lower S.E."/>
            <person name="Weng J.-K."/>
        </authorList>
    </citation>
    <scope>NUCLEOTIDE SEQUENCE</scope>
    <source>
        <strain evidence="2">TRF0915ILg1</strain>
        <tissue evidence="2">Whole body</tissue>
    </source>
</reference>
<dbReference type="PROSITE" id="PS50088">
    <property type="entry name" value="ANK_REPEAT"/>
    <property type="match status" value="1"/>
</dbReference>
<accession>A0A8K0CX55</accession>
<feature type="repeat" description="ANK" evidence="1">
    <location>
        <begin position="27"/>
        <end position="60"/>
    </location>
</feature>
<organism evidence="2 3">
    <name type="scientific">Ignelater luminosus</name>
    <name type="common">Cucubano</name>
    <name type="synonym">Pyrophorus luminosus</name>
    <dbReference type="NCBI Taxonomy" id="2038154"/>
    <lineage>
        <taxon>Eukaryota</taxon>
        <taxon>Metazoa</taxon>
        <taxon>Ecdysozoa</taxon>
        <taxon>Arthropoda</taxon>
        <taxon>Hexapoda</taxon>
        <taxon>Insecta</taxon>
        <taxon>Pterygota</taxon>
        <taxon>Neoptera</taxon>
        <taxon>Endopterygota</taxon>
        <taxon>Coleoptera</taxon>
        <taxon>Polyphaga</taxon>
        <taxon>Elateriformia</taxon>
        <taxon>Elateroidea</taxon>
        <taxon>Elateridae</taxon>
        <taxon>Agrypninae</taxon>
        <taxon>Pyrophorini</taxon>
        <taxon>Ignelater</taxon>
    </lineage>
</organism>
<keyword evidence="1" id="KW-0040">ANK repeat</keyword>
<gene>
    <name evidence="2" type="ORF">ILUMI_13183</name>
</gene>
<dbReference type="AlphaFoldDB" id="A0A8K0CX55"/>
<dbReference type="SUPFAM" id="SSF48403">
    <property type="entry name" value="Ankyrin repeat"/>
    <property type="match status" value="1"/>
</dbReference>
<comment type="caution">
    <text evidence="2">The sequence shown here is derived from an EMBL/GenBank/DDBJ whole genome shotgun (WGS) entry which is preliminary data.</text>
</comment>
<dbReference type="InterPro" id="IPR002110">
    <property type="entry name" value="Ankyrin_rpt"/>
</dbReference>
<evidence type="ECO:0000256" key="1">
    <source>
        <dbReference type="PROSITE-ProRule" id="PRU00023"/>
    </source>
</evidence>
<dbReference type="Proteomes" id="UP000801492">
    <property type="component" value="Unassembled WGS sequence"/>
</dbReference>
<sequence length="433" mass="51594">MTIFGSFRRFDALLRMFNLSVNVQNEDGDTPLLTSLKYRVPRQFVERLLEAGAKLTIANKEGITPLTLALALYRTTFLLEKSRYAECLYQTKLSERMLKAIKTYDCYLETFVINSRLDNEKIIIIISIKGYLYRSDNIALMELRVFLDYLEAKDNIKKYHFYKVCERLIRNSLHSNAPVLKMVWKRMNHFDLIDLQSTLLEDFINWGRYENSEFVECLISLLTVSLATYCDARLFPRFFNSLLFRRFSSRNIAKKERIRILLLISNFPCVTFDDVGFAYAYFQFNEEVIILLQILKPKYFYNYSLLNDFIMKLAKDEKFLINNLNNLDFITRACYRRLIFKLPTYVLVHFETDKLEKQKQILNEVPRLFEMSVYASQKGIQKFYDVHCRDQFDKAVQNLCLPNDLKRILRHEPPLYSATYYNSKSELCWFYCF</sequence>
<keyword evidence="3" id="KW-1185">Reference proteome</keyword>
<evidence type="ECO:0000313" key="3">
    <source>
        <dbReference type="Proteomes" id="UP000801492"/>
    </source>
</evidence>
<proteinExistence type="predicted"/>
<evidence type="ECO:0008006" key="4">
    <source>
        <dbReference type="Google" id="ProtNLM"/>
    </source>
</evidence>
<dbReference type="EMBL" id="VTPC01008296">
    <property type="protein sequence ID" value="KAF2892991.1"/>
    <property type="molecule type" value="Genomic_DNA"/>
</dbReference>
<dbReference type="OrthoDB" id="2157354at2759"/>
<dbReference type="InterPro" id="IPR036770">
    <property type="entry name" value="Ankyrin_rpt-contain_sf"/>
</dbReference>
<dbReference type="Gene3D" id="1.25.40.20">
    <property type="entry name" value="Ankyrin repeat-containing domain"/>
    <property type="match status" value="1"/>
</dbReference>
<evidence type="ECO:0000313" key="2">
    <source>
        <dbReference type="EMBL" id="KAF2892991.1"/>
    </source>
</evidence>